<feature type="transmembrane region" description="Helical" evidence="1">
    <location>
        <begin position="12"/>
        <end position="31"/>
    </location>
</feature>
<proteinExistence type="predicted"/>
<organism evidence="2 3">
    <name type="scientific">Mycolicibacterium fortuitum</name>
    <name type="common">Mycobacterium fortuitum</name>
    <dbReference type="NCBI Taxonomy" id="1766"/>
    <lineage>
        <taxon>Bacteria</taxon>
        <taxon>Bacillati</taxon>
        <taxon>Actinomycetota</taxon>
        <taxon>Actinomycetes</taxon>
        <taxon>Mycobacteriales</taxon>
        <taxon>Mycobacteriaceae</taxon>
        <taxon>Mycolicibacterium</taxon>
    </lineage>
</organism>
<dbReference type="AlphaFoldDB" id="A0A0N9XFP4"/>
<keyword evidence="1" id="KW-1133">Transmembrane helix</keyword>
<dbReference type="STRING" id="1766.XA26_37490"/>
<keyword evidence="1" id="KW-0472">Membrane</keyword>
<protein>
    <recommendedName>
        <fullName evidence="4">PH domain-containing protein</fullName>
    </recommendedName>
</protein>
<dbReference type="PATRIC" id="fig|1766.6.peg.3728"/>
<accession>A0A0N9XFP4</accession>
<dbReference type="NCBIfam" id="NF041635">
    <property type="entry name" value="STM3941_fam"/>
    <property type="match status" value="1"/>
</dbReference>
<dbReference type="EMBL" id="CP011269">
    <property type="protein sequence ID" value="ALI27570.1"/>
    <property type="molecule type" value="Genomic_DNA"/>
</dbReference>
<reference evidence="2 3" key="1">
    <citation type="journal article" date="2015" name="MBio">
        <title>Enzymatic Degradation of Phenazines Can Generate Energy and Protect Sensitive Organisms from Toxicity.</title>
        <authorList>
            <person name="Costa K.C."/>
            <person name="Bergkessel M."/>
            <person name="Saunders S."/>
            <person name="Korlach J."/>
            <person name="Newman D.K."/>
        </authorList>
    </citation>
    <scope>NUCLEOTIDE SEQUENCE [LARGE SCALE GENOMIC DNA]</scope>
    <source>
        <strain evidence="2 3">CT6</strain>
    </source>
</reference>
<evidence type="ECO:0000313" key="3">
    <source>
        <dbReference type="Proteomes" id="UP000057134"/>
    </source>
</evidence>
<sequence length="164" mass="18278">MVPEFSARYSPWRLVMLTVLGVLMGAMSAWVASSAEASLLHKAVGACGTLFFLGAAVLTVVRLFDRREQLSVSPDGVYYKQWSEAVIPWDEIVGVTVWKYRRQRAIILHLADPRRFPSTTLLGRVARANRRLTGGDIAISLTPMDRSFDEAMTAIEVHRATEGR</sequence>
<name>A0A0N9XFP4_MYCFO</name>
<dbReference type="KEGG" id="mft:XA26_37490"/>
<keyword evidence="1" id="KW-0812">Transmembrane</keyword>
<feature type="transmembrane region" description="Helical" evidence="1">
    <location>
        <begin position="43"/>
        <end position="64"/>
    </location>
</feature>
<dbReference type="InterPro" id="IPR048136">
    <property type="entry name" value="STM3941-like"/>
</dbReference>
<keyword evidence="3" id="KW-1185">Reference proteome</keyword>
<evidence type="ECO:0000313" key="2">
    <source>
        <dbReference type="EMBL" id="ALI27570.1"/>
    </source>
</evidence>
<dbReference type="Proteomes" id="UP000057134">
    <property type="component" value="Chromosome"/>
</dbReference>
<evidence type="ECO:0000256" key="1">
    <source>
        <dbReference type="SAM" id="Phobius"/>
    </source>
</evidence>
<evidence type="ECO:0008006" key="4">
    <source>
        <dbReference type="Google" id="ProtNLM"/>
    </source>
</evidence>
<gene>
    <name evidence="2" type="ORF">XA26_37490</name>
</gene>